<dbReference type="InterPro" id="IPR038726">
    <property type="entry name" value="PDDEXK_AddAB-type"/>
</dbReference>
<evidence type="ECO:0000256" key="14">
    <source>
        <dbReference type="PROSITE-ProRule" id="PRU00560"/>
    </source>
</evidence>
<keyword evidence="18" id="KW-1185">Reference proteome</keyword>
<comment type="caution">
    <text evidence="17">The sequence shown here is derived from an EMBL/GenBank/DDBJ whole genome shotgun (WGS) entry which is preliminary data.</text>
</comment>
<dbReference type="InterPro" id="IPR014016">
    <property type="entry name" value="UvrD-like_ATP-bd"/>
</dbReference>
<evidence type="ECO:0000256" key="2">
    <source>
        <dbReference type="ARBA" id="ARBA00022741"/>
    </source>
</evidence>
<evidence type="ECO:0000256" key="9">
    <source>
        <dbReference type="ARBA" id="ARBA00023204"/>
    </source>
</evidence>
<dbReference type="PROSITE" id="PS51217">
    <property type="entry name" value="UVRD_HELICASE_CTER"/>
    <property type="match status" value="1"/>
</dbReference>
<keyword evidence="5 13" id="KW-0347">Helicase</keyword>
<dbReference type="EMBL" id="AYYI01000038">
    <property type="protein sequence ID" value="KRM97719.1"/>
    <property type="molecule type" value="Genomic_DNA"/>
</dbReference>
<evidence type="ECO:0000256" key="10">
    <source>
        <dbReference type="ARBA" id="ARBA00023235"/>
    </source>
</evidence>
<keyword evidence="10 13" id="KW-0413">Isomerase</keyword>
<dbReference type="RefSeq" id="WP_057874047.1">
    <property type="nucleotide sequence ID" value="NZ_AYYI01000038.1"/>
</dbReference>
<keyword evidence="8 13" id="KW-0238">DNA-binding</keyword>
<dbReference type="InterPro" id="IPR000212">
    <property type="entry name" value="DNA_helicase_UvrD/REP"/>
</dbReference>
<comment type="subunit">
    <text evidence="13">Heterodimer of AddA and AddB/RexB.</text>
</comment>
<keyword evidence="1 13" id="KW-0540">Nuclease</keyword>
<evidence type="ECO:0000256" key="5">
    <source>
        <dbReference type="ARBA" id="ARBA00022806"/>
    </source>
</evidence>
<dbReference type="Pfam" id="PF12705">
    <property type="entry name" value="PDDEXK_1"/>
    <property type="match status" value="1"/>
</dbReference>
<dbReference type="GO" id="GO:0016887">
    <property type="term" value="F:ATP hydrolysis activity"/>
    <property type="evidence" value="ECO:0007669"/>
    <property type="project" value="RHEA"/>
</dbReference>
<dbReference type="InterPro" id="IPR014017">
    <property type="entry name" value="DNA_helicase_UvrD-like_C"/>
</dbReference>
<dbReference type="GO" id="GO:0005829">
    <property type="term" value="C:cytosol"/>
    <property type="evidence" value="ECO:0007669"/>
    <property type="project" value="TreeGrafter"/>
</dbReference>
<keyword evidence="7 13" id="KW-0067">ATP-binding</keyword>
<keyword evidence="9 13" id="KW-0234">DNA repair</keyword>
<dbReference type="GO" id="GO:0000724">
    <property type="term" value="P:double-strand break repair via homologous recombination"/>
    <property type="evidence" value="ECO:0007669"/>
    <property type="project" value="UniProtKB-UniRule"/>
</dbReference>
<comment type="catalytic activity">
    <reaction evidence="12 13">
        <text>ATP + H2O = ADP + phosphate + H(+)</text>
        <dbReference type="Rhea" id="RHEA:13065"/>
        <dbReference type="ChEBI" id="CHEBI:15377"/>
        <dbReference type="ChEBI" id="CHEBI:15378"/>
        <dbReference type="ChEBI" id="CHEBI:30616"/>
        <dbReference type="ChEBI" id="CHEBI:43474"/>
        <dbReference type="ChEBI" id="CHEBI:456216"/>
        <dbReference type="EC" id="5.6.2.4"/>
    </reaction>
</comment>
<feature type="domain" description="UvrD-like helicase C-terminal" evidence="16">
    <location>
        <begin position="511"/>
        <end position="809"/>
    </location>
</feature>
<organism evidence="17 18">
    <name type="scientific">Loigolactobacillus rennini DSM 20253</name>
    <dbReference type="NCBI Taxonomy" id="1423796"/>
    <lineage>
        <taxon>Bacteria</taxon>
        <taxon>Bacillati</taxon>
        <taxon>Bacillota</taxon>
        <taxon>Bacilli</taxon>
        <taxon>Lactobacillales</taxon>
        <taxon>Lactobacillaceae</taxon>
        <taxon>Loigolactobacillus</taxon>
    </lineage>
</organism>
<dbReference type="EC" id="3.1.-.-" evidence="13"/>
<evidence type="ECO:0000256" key="7">
    <source>
        <dbReference type="ARBA" id="ARBA00022840"/>
    </source>
</evidence>
<dbReference type="PATRIC" id="fig|1423796.3.peg.1510"/>
<evidence type="ECO:0000256" key="12">
    <source>
        <dbReference type="ARBA" id="ARBA00048988"/>
    </source>
</evidence>
<reference evidence="17 18" key="1">
    <citation type="journal article" date="2015" name="Genome Announc.">
        <title>Expanding the biotechnology potential of lactobacilli through comparative genomics of 213 strains and associated genera.</title>
        <authorList>
            <person name="Sun Z."/>
            <person name="Harris H.M."/>
            <person name="McCann A."/>
            <person name="Guo C."/>
            <person name="Argimon S."/>
            <person name="Zhang W."/>
            <person name="Yang X."/>
            <person name="Jeffery I.B."/>
            <person name="Cooney J.C."/>
            <person name="Kagawa T.F."/>
            <person name="Liu W."/>
            <person name="Song Y."/>
            <person name="Salvetti E."/>
            <person name="Wrobel A."/>
            <person name="Rasinkangas P."/>
            <person name="Parkhill J."/>
            <person name="Rea M.C."/>
            <person name="O'Sullivan O."/>
            <person name="Ritari J."/>
            <person name="Douillard F.P."/>
            <person name="Paul Ross R."/>
            <person name="Yang R."/>
            <person name="Briner A.E."/>
            <person name="Felis G.E."/>
            <person name="de Vos W.M."/>
            <person name="Barrangou R."/>
            <person name="Klaenhammer T.R."/>
            <person name="Caufield P.W."/>
            <person name="Cui Y."/>
            <person name="Zhang H."/>
            <person name="O'Toole P.W."/>
        </authorList>
    </citation>
    <scope>NUCLEOTIDE SEQUENCE [LARGE SCALE GENOMIC DNA]</scope>
    <source>
        <strain evidence="17 18">DSM 20253</strain>
    </source>
</reference>
<name>A0A0R2D174_9LACO</name>
<feature type="domain" description="UvrD-like helicase ATP-binding" evidence="15">
    <location>
        <begin position="6"/>
        <end position="473"/>
    </location>
</feature>
<evidence type="ECO:0000259" key="15">
    <source>
        <dbReference type="PROSITE" id="PS51198"/>
    </source>
</evidence>
<dbReference type="AlphaFoldDB" id="A0A0R2D174"/>
<comment type="cofactor">
    <cofactor evidence="13">
        <name>Mg(2+)</name>
        <dbReference type="ChEBI" id="CHEBI:18420"/>
    </cofactor>
</comment>
<dbReference type="GO" id="GO:0005524">
    <property type="term" value="F:ATP binding"/>
    <property type="evidence" value="ECO:0007669"/>
    <property type="project" value="UniProtKB-UniRule"/>
</dbReference>
<dbReference type="EC" id="5.6.2.4" evidence="13"/>
<dbReference type="STRING" id="1423796.FC24_GL001483"/>
<dbReference type="InterPro" id="IPR014152">
    <property type="entry name" value="AddA"/>
</dbReference>
<dbReference type="PROSITE" id="PS51198">
    <property type="entry name" value="UVRD_HELICASE_ATP_BIND"/>
    <property type="match status" value="1"/>
</dbReference>
<dbReference type="NCBIfam" id="TIGR02785">
    <property type="entry name" value="addA_Gpos"/>
    <property type="match status" value="1"/>
</dbReference>
<dbReference type="InterPro" id="IPR027417">
    <property type="entry name" value="P-loop_NTPase"/>
</dbReference>
<feature type="binding site" evidence="14">
    <location>
        <begin position="27"/>
        <end position="34"/>
    </location>
    <ligand>
        <name>ATP</name>
        <dbReference type="ChEBI" id="CHEBI:30616"/>
    </ligand>
</feature>
<dbReference type="GO" id="GO:0008408">
    <property type="term" value="F:3'-5' exonuclease activity"/>
    <property type="evidence" value="ECO:0007669"/>
    <property type="project" value="UniProtKB-UniRule"/>
</dbReference>
<dbReference type="Gene3D" id="3.90.320.10">
    <property type="match status" value="1"/>
</dbReference>
<dbReference type="PANTHER" id="PTHR11070:SF48">
    <property type="entry name" value="ATP-DEPENDENT HELICASE_NUCLEASE SUBUNIT A"/>
    <property type="match status" value="1"/>
</dbReference>
<protein>
    <recommendedName>
        <fullName evidence="13">ATP-dependent helicase/nuclease subunit A</fullName>
        <ecNumber evidence="13">3.1.-.-</ecNumber>
        <ecNumber evidence="13">5.6.2.4</ecNumber>
    </recommendedName>
    <alternativeName>
        <fullName evidence="13">ATP-dependent helicase/nuclease AddA</fullName>
    </alternativeName>
    <alternativeName>
        <fullName evidence="13">DNA 3'-5' helicase AddA</fullName>
    </alternativeName>
</protein>
<evidence type="ECO:0000256" key="1">
    <source>
        <dbReference type="ARBA" id="ARBA00022722"/>
    </source>
</evidence>
<keyword evidence="3 13" id="KW-0227">DNA damage</keyword>
<keyword evidence="2 13" id="KW-0547">Nucleotide-binding</keyword>
<evidence type="ECO:0000259" key="16">
    <source>
        <dbReference type="PROSITE" id="PS51217"/>
    </source>
</evidence>
<dbReference type="GO" id="GO:0043138">
    <property type="term" value="F:3'-5' DNA helicase activity"/>
    <property type="evidence" value="ECO:0007669"/>
    <property type="project" value="UniProtKB-UniRule"/>
</dbReference>
<accession>A0A0R2D174</accession>
<dbReference type="Gene3D" id="3.40.50.300">
    <property type="entry name" value="P-loop containing nucleotide triphosphate hydrolases"/>
    <property type="match status" value="4"/>
</dbReference>
<dbReference type="HAMAP" id="MF_01451">
    <property type="entry name" value="AddA"/>
    <property type="match status" value="1"/>
</dbReference>
<evidence type="ECO:0000256" key="8">
    <source>
        <dbReference type="ARBA" id="ARBA00023125"/>
    </source>
</evidence>
<keyword evidence="6 13" id="KW-0269">Exonuclease</keyword>
<comment type="similarity">
    <text evidence="13">Belongs to the helicase family. AddA subfamily.</text>
</comment>
<dbReference type="Pfam" id="PF13361">
    <property type="entry name" value="UvrD_C"/>
    <property type="match status" value="1"/>
</dbReference>
<dbReference type="Proteomes" id="UP000051638">
    <property type="component" value="Unassembled WGS sequence"/>
</dbReference>
<dbReference type="InterPro" id="IPR011604">
    <property type="entry name" value="PDDEXK-like_dom_sf"/>
</dbReference>
<dbReference type="GO" id="GO:0033202">
    <property type="term" value="C:DNA helicase complex"/>
    <property type="evidence" value="ECO:0007669"/>
    <property type="project" value="TreeGrafter"/>
</dbReference>
<evidence type="ECO:0000256" key="11">
    <source>
        <dbReference type="ARBA" id="ARBA00034617"/>
    </source>
</evidence>
<gene>
    <name evidence="13" type="primary">addA</name>
    <name evidence="17" type="ORF">FC24_GL001483</name>
</gene>
<dbReference type="PANTHER" id="PTHR11070">
    <property type="entry name" value="UVRD / RECB / PCRA DNA HELICASE FAMILY MEMBER"/>
    <property type="match status" value="1"/>
</dbReference>
<dbReference type="GO" id="GO:0003690">
    <property type="term" value="F:double-stranded DNA binding"/>
    <property type="evidence" value="ECO:0007669"/>
    <property type="project" value="UniProtKB-UniRule"/>
</dbReference>
<sequence length="1254" mass="142361">MGKKKTNFTTSQQQAIEDAGHNILVSASAGSGKTTVLVERVIQKILHGVNVDQLLVVTFTEAAASEMRDRIQQALQQAIAESHEPAQRQHLNQQLNRLGTANISTLHAFCLQLIQRYYYVIDLDPVFRLLTDDTEATLLREDVWSDLREELYETDNQFDQLTANFSNDRSDDGLTDLVMRLFDFANANPDPAAWLAQLPQAYELATDQPTASHFFQRQLQPLLTNELFQADQDLKSAQETIQHTELAKLGDCLTADREQVAQLTAQLSTASWDQLRQEFLAFKFQRAPSVRKLSDEDKVAKTTAMTFRQQAKMRIAALADDYFALDADHLVEVMKSARQLVSHLVLVVNLFAKAFRQEKQHRHVLDFSDLEHFALAILTADNERGKQVRLALRQHFNEVLVDEYQDINRLQEEILTTVSQKDPGNMFMVGDIKQSIYAFRLADPSLFLNKYHQFAQSQTSGQRINLAENFRSVANIDHFTNLIFSQLMDKTVGEMTYDSAAKLVAGAQYPETVPKTAALLVYETDSAKADPEKSVGNKETTKEIPEQFMLDDKIQGQAAIVGQRIKQLIAHGQIYDRKQGALRPVTYQDIAILTPTRKNNLVLLDWFKRLEIPVVVNGGQSYFQTTEIQIMMALLSIIDNPYQDIPLVSVLRSPIVGLDENELAFLRINQRTGDYFQALLAFTDRFKQQSDVTDFQQQLNKKVSRFLTQLNQFRKLARDNQLVTLIWTIYNETGFLDYVGGMPAGAQRQANLHALYERAHVYEASSFKGLFQFVRFIKQMQAKDKDLGEAPAQAVEDAVSIMTIHGSKGLEFPIVFLFDATHQFNQESLRSQTILDDRFGIGITYLEPQKRIEISLPQKKLAQTLVQRRQAAEQMRLLYVALTRVEQQLFIVGSYANQTQALANWQRAFQSQNLVLNPSLRSGTTNFMDWLGMCLVRHPKFEQRLLTQSRSTTNLLQNDPSQFEIKFYQADQILPAEMTKPDKVNWPEKFKKAAQTTDFSSLNVDQINQVLKLQYRYQAATQTTAYQAVSEVKRLFDEPDSNQLNPMPLDAAKKKPGTHRYVAQDFIVPKFMQATQQVSPTAVGTATHLVLQKLDLHTPPTVASIDQLIQKLVTQNILTAAVAEHINQAHILKFFDSQLGQQLLMQPDQVVREAPFSLLLPAKQLFAGFAADDPAQILIHGIMDGYLVTSDQVILFDYKTDYVPQQHPEAKREKLRQRYAGQVNIYAAALSQILGRPVTHKYLYLLASGDLLAV</sequence>
<evidence type="ECO:0000256" key="3">
    <source>
        <dbReference type="ARBA" id="ARBA00022763"/>
    </source>
</evidence>
<proteinExistence type="inferred from homology"/>
<comment type="function">
    <text evidence="13">The heterodimer acts as both an ATP-dependent DNA helicase and an ATP-dependent, dual-direction single-stranded exonuclease. Recognizes the chi site generating a DNA molecule suitable for the initiation of homologous recombination. The AddA nuclease domain is required for chi fragment generation; this subunit has the helicase and 3' -&gt; 5' nuclease activities.</text>
</comment>
<dbReference type="InterPro" id="IPR011335">
    <property type="entry name" value="Restrct_endonuc-II-like"/>
</dbReference>
<dbReference type="SUPFAM" id="SSF52540">
    <property type="entry name" value="P-loop containing nucleoside triphosphate hydrolases"/>
    <property type="match status" value="1"/>
</dbReference>
<evidence type="ECO:0000313" key="18">
    <source>
        <dbReference type="Proteomes" id="UP000051638"/>
    </source>
</evidence>
<evidence type="ECO:0000256" key="13">
    <source>
        <dbReference type="HAMAP-Rule" id="MF_01451"/>
    </source>
</evidence>
<dbReference type="Pfam" id="PF00580">
    <property type="entry name" value="UvrD-helicase"/>
    <property type="match status" value="1"/>
</dbReference>
<dbReference type="OrthoDB" id="9810135at2"/>
<keyword evidence="4 13" id="KW-0378">Hydrolase</keyword>
<evidence type="ECO:0000313" key="17">
    <source>
        <dbReference type="EMBL" id="KRM97719.1"/>
    </source>
</evidence>
<dbReference type="SUPFAM" id="SSF52980">
    <property type="entry name" value="Restriction endonuclease-like"/>
    <property type="match status" value="1"/>
</dbReference>
<comment type="catalytic activity">
    <reaction evidence="11 13">
        <text>Couples ATP hydrolysis with the unwinding of duplex DNA by translocating in the 3'-5' direction.</text>
        <dbReference type="EC" id="5.6.2.4"/>
    </reaction>
</comment>
<evidence type="ECO:0000256" key="4">
    <source>
        <dbReference type="ARBA" id="ARBA00022801"/>
    </source>
</evidence>
<evidence type="ECO:0000256" key="6">
    <source>
        <dbReference type="ARBA" id="ARBA00022839"/>
    </source>
</evidence>